<evidence type="ECO:0000259" key="11">
    <source>
        <dbReference type="Pfam" id="PF21760"/>
    </source>
</evidence>
<dbReference type="Pfam" id="PF22599">
    <property type="entry name" value="SecDF_P1_head"/>
    <property type="match status" value="1"/>
</dbReference>
<evidence type="ECO:0000256" key="4">
    <source>
        <dbReference type="ARBA" id="ARBA00022692"/>
    </source>
</evidence>
<name>A0A2K8N7U4_9BACL</name>
<keyword evidence="2 9" id="KW-0813">Transport</keyword>
<comment type="subcellular location">
    <subcellularLocation>
        <location evidence="1 9">Cell membrane</location>
        <topology evidence="1 9">Multi-pass membrane protein</topology>
    </subcellularLocation>
</comment>
<keyword evidence="3 9" id="KW-1003">Cell membrane</keyword>
<dbReference type="InterPro" id="IPR048634">
    <property type="entry name" value="SecD_SecF_C"/>
</dbReference>
<dbReference type="HAMAP" id="MF_01463_B">
    <property type="entry name" value="SecD_B"/>
    <property type="match status" value="1"/>
</dbReference>
<dbReference type="Gene3D" id="3.30.70.3400">
    <property type="match status" value="1"/>
</dbReference>
<keyword evidence="4 9" id="KW-0812">Transmembrane</keyword>
<evidence type="ECO:0000256" key="5">
    <source>
        <dbReference type="ARBA" id="ARBA00022927"/>
    </source>
</evidence>
<dbReference type="Proteomes" id="UP000231932">
    <property type="component" value="Chromosome"/>
</dbReference>
<dbReference type="InterPro" id="IPR055344">
    <property type="entry name" value="SecD_SecF_C_bact"/>
</dbReference>
<comment type="subunit">
    <text evidence="9">Forms a complex with SecF. Part of the essential Sec protein translocation apparatus which comprises SecA, SecYEG and auxiliary proteins SecDF. Other proteins may also be involved.</text>
</comment>
<evidence type="ECO:0000259" key="12">
    <source>
        <dbReference type="Pfam" id="PF22599"/>
    </source>
</evidence>
<evidence type="ECO:0000256" key="9">
    <source>
        <dbReference type="HAMAP-Rule" id="MF_01463"/>
    </source>
</evidence>
<evidence type="ECO:0000256" key="7">
    <source>
        <dbReference type="ARBA" id="ARBA00023010"/>
    </source>
</evidence>
<dbReference type="GO" id="GO:0043952">
    <property type="term" value="P:protein transport by the Sec complex"/>
    <property type="evidence" value="ECO:0007669"/>
    <property type="project" value="UniProtKB-UniRule"/>
</dbReference>
<evidence type="ECO:0000313" key="13">
    <source>
        <dbReference type="EMBL" id="ATY85416.1"/>
    </source>
</evidence>
<dbReference type="GO" id="GO:0006605">
    <property type="term" value="P:protein targeting"/>
    <property type="evidence" value="ECO:0007669"/>
    <property type="project" value="UniProtKB-UniRule"/>
</dbReference>
<keyword evidence="8 9" id="KW-0472">Membrane</keyword>
<evidence type="ECO:0000313" key="14">
    <source>
        <dbReference type="Proteomes" id="UP000231932"/>
    </source>
</evidence>
<proteinExistence type="inferred from homology"/>
<dbReference type="InterPro" id="IPR022813">
    <property type="entry name" value="SecD/SecF_arch_bac"/>
</dbReference>
<dbReference type="SUPFAM" id="SSF82866">
    <property type="entry name" value="Multidrug efflux transporter AcrB transmembrane domain"/>
    <property type="match status" value="1"/>
</dbReference>
<comment type="function">
    <text evidence="9">Part of the Sec protein translocase complex. Interacts with the SecYEG preprotein conducting channel. SecDF uses the proton motive force (PMF) to complete protein translocation after the ATP-dependent function of SecA.</text>
</comment>
<feature type="transmembrane region" description="Helical" evidence="9">
    <location>
        <begin position="347"/>
        <end position="369"/>
    </location>
</feature>
<accession>A0A2K8N7U4</accession>
<dbReference type="GO" id="GO:0065002">
    <property type="term" value="P:intracellular protein transmembrane transport"/>
    <property type="evidence" value="ECO:0007669"/>
    <property type="project" value="UniProtKB-UniRule"/>
</dbReference>
<dbReference type="InterPro" id="IPR005791">
    <property type="entry name" value="SecD"/>
</dbReference>
<comment type="caution">
    <text evidence="9">Lacks conserved residue(s) required for the propagation of feature annotation.</text>
</comment>
<gene>
    <name evidence="9 13" type="primary">secD</name>
    <name evidence="13" type="ORF">CVV65_11175</name>
</gene>
<comment type="similarity">
    <text evidence="9">Belongs to the SecD/SecF family. SecD subfamily.</text>
</comment>
<feature type="transmembrane region" description="Helical" evidence="9">
    <location>
        <begin position="276"/>
        <end position="296"/>
    </location>
</feature>
<evidence type="ECO:0000256" key="1">
    <source>
        <dbReference type="ARBA" id="ARBA00004651"/>
    </source>
</evidence>
<feature type="transmembrane region" description="Helical" evidence="9">
    <location>
        <begin position="302"/>
        <end position="326"/>
    </location>
</feature>
<keyword evidence="5 9" id="KW-0653">Protein transport</keyword>
<feature type="domain" description="Protein translocase subunit SecDF P1" evidence="11">
    <location>
        <begin position="76"/>
        <end position="133"/>
    </location>
</feature>
<dbReference type="Gene3D" id="1.20.1640.10">
    <property type="entry name" value="Multidrug efflux transporter AcrB transmembrane domain"/>
    <property type="match status" value="1"/>
</dbReference>
<dbReference type="PANTHER" id="PTHR30081">
    <property type="entry name" value="PROTEIN-EXPORT MEMBRANE PROTEIN SEC"/>
    <property type="match status" value="1"/>
</dbReference>
<reference evidence="14" key="1">
    <citation type="submission" date="2017-11" db="EMBL/GenBank/DDBJ databases">
        <title>Complete Genome Sequence of Kyrpidia sp. Strain EA-1, a thermophilic, hydrogen-oxidizing Bacterium, isolated from the Azores.</title>
        <authorList>
            <person name="Reiner J.E."/>
            <person name="Lapp C.J."/>
            <person name="Bunk B."/>
            <person name="Gescher J."/>
        </authorList>
    </citation>
    <scope>NUCLEOTIDE SEQUENCE [LARGE SCALE GENOMIC DNA]</scope>
    <source>
        <strain evidence="14">EA-1</strain>
    </source>
</reference>
<feature type="transmembrane region" description="Helical" evidence="9">
    <location>
        <begin position="375"/>
        <end position="399"/>
    </location>
</feature>
<feature type="transmembrane region" description="Helical" evidence="9">
    <location>
        <begin position="253"/>
        <end position="271"/>
    </location>
</feature>
<organism evidence="13 14">
    <name type="scientific">Kyrpidia spormannii</name>
    <dbReference type="NCBI Taxonomy" id="2055160"/>
    <lineage>
        <taxon>Bacteria</taxon>
        <taxon>Bacillati</taxon>
        <taxon>Bacillota</taxon>
        <taxon>Bacilli</taxon>
        <taxon>Bacillales</taxon>
        <taxon>Alicyclobacillaceae</taxon>
        <taxon>Kyrpidia</taxon>
    </lineage>
</organism>
<dbReference type="InterPro" id="IPR048631">
    <property type="entry name" value="SecD_1st"/>
</dbReference>
<dbReference type="Pfam" id="PF21760">
    <property type="entry name" value="SecD_1st"/>
    <property type="match status" value="1"/>
</dbReference>
<dbReference type="Pfam" id="PF02355">
    <property type="entry name" value="SecD_SecF_C"/>
    <property type="match status" value="1"/>
</dbReference>
<keyword evidence="6 9" id="KW-1133">Transmembrane helix</keyword>
<dbReference type="NCBIfam" id="TIGR01129">
    <property type="entry name" value="secD"/>
    <property type="match status" value="1"/>
</dbReference>
<evidence type="ECO:0000256" key="2">
    <source>
        <dbReference type="ARBA" id="ARBA00022448"/>
    </source>
</evidence>
<dbReference type="PANTHER" id="PTHR30081:SF1">
    <property type="entry name" value="PROTEIN TRANSLOCASE SUBUNIT SECD"/>
    <property type="match status" value="1"/>
</dbReference>
<sequence length="423" mass="45409">MAEQSRRNVMSRSSKPVWKRIALFFLFIILFGALAGWTTPKVIHRIVLGLDLQGGFDVLYQIVPPPGQKVDQNAVKATVAALDRRINALGVAEPSIQVEGTDRIRVQLAGVSDQEKARQMLGKPAVLEFKASDGTVLLTGKDLKSNAKYEADPQTNAPLVAVEFQDPAKFRDITQKYLGQPIAIVLDGQVISAPQVKAVIPDGHAVIEGEKTPDDAIRLANLLNAGALPYPLKELSSTAVGATLGQAALHQTMIAAAVAVAAIFLFMIIWYRIPGVIAVISLIAYMYLIIVVFAGLKVTLTLPGLAALVLGVGMAVDANIITYERIRDEFNNGKSLISAFVTGTRKSLGTILDSNITTVVAGVVLYFFGTGSVRGFAVALVVSIIISMLTAVFLSRWLLHLVVTANWLNRPGLYGLKEGGEAR</sequence>
<dbReference type="GO" id="GO:0005886">
    <property type="term" value="C:plasma membrane"/>
    <property type="evidence" value="ECO:0007669"/>
    <property type="project" value="UniProtKB-SubCell"/>
</dbReference>
<dbReference type="EMBL" id="CP024955">
    <property type="protein sequence ID" value="ATY85416.1"/>
    <property type="molecule type" value="Genomic_DNA"/>
</dbReference>
<evidence type="ECO:0000259" key="10">
    <source>
        <dbReference type="Pfam" id="PF02355"/>
    </source>
</evidence>
<dbReference type="NCBIfam" id="TIGR00916">
    <property type="entry name" value="2A0604s01"/>
    <property type="match status" value="1"/>
</dbReference>
<dbReference type="Gene3D" id="3.30.1360.200">
    <property type="match status" value="1"/>
</dbReference>
<keyword evidence="14" id="KW-1185">Reference proteome</keyword>
<dbReference type="KEGG" id="kyr:CVV65_11175"/>
<feature type="domain" description="Protein export membrane protein SecD/SecF C-terminal" evidence="10">
    <location>
        <begin position="234"/>
        <end position="401"/>
    </location>
</feature>
<evidence type="ECO:0000256" key="3">
    <source>
        <dbReference type="ARBA" id="ARBA00022475"/>
    </source>
</evidence>
<dbReference type="InterPro" id="IPR054384">
    <property type="entry name" value="SecDF_P1_head"/>
</dbReference>
<dbReference type="FunFam" id="1.20.1640.10:FF:000004">
    <property type="entry name" value="Protein translocase subunit SecD"/>
    <property type="match status" value="1"/>
</dbReference>
<evidence type="ECO:0000256" key="8">
    <source>
        <dbReference type="ARBA" id="ARBA00023136"/>
    </source>
</evidence>
<evidence type="ECO:0000256" key="6">
    <source>
        <dbReference type="ARBA" id="ARBA00022989"/>
    </source>
</evidence>
<protein>
    <recommendedName>
        <fullName evidence="9">Protein translocase subunit SecD</fullName>
    </recommendedName>
</protein>
<dbReference type="AlphaFoldDB" id="A0A2K8N7U4"/>
<dbReference type="GO" id="GO:0015450">
    <property type="term" value="F:protein-transporting ATPase activity"/>
    <property type="evidence" value="ECO:0007669"/>
    <property type="project" value="InterPro"/>
</dbReference>
<keyword evidence="7 9" id="KW-0811">Translocation</keyword>
<feature type="domain" description="SecDF P1 head subdomain" evidence="12">
    <location>
        <begin position="135"/>
        <end position="229"/>
    </location>
</feature>